<proteinExistence type="predicted"/>
<evidence type="ECO:0000313" key="2">
    <source>
        <dbReference type="EMBL" id="CEK52974.1"/>
    </source>
</evidence>
<reference evidence="2" key="1">
    <citation type="submission" date="2014-12" db="EMBL/GenBank/DDBJ databases">
        <title>Insight into the proteome of Arion vulgaris.</title>
        <authorList>
            <person name="Aradska J."/>
            <person name="Bulat T."/>
            <person name="Smidak R."/>
            <person name="Sarate P."/>
            <person name="Gangsoo J."/>
            <person name="Sialana F."/>
            <person name="Bilban M."/>
            <person name="Lubec G."/>
        </authorList>
    </citation>
    <scope>NUCLEOTIDE SEQUENCE</scope>
    <source>
        <tissue evidence="2">Skin</tissue>
    </source>
</reference>
<gene>
    <name evidence="2" type="primary">ORF18646</name>
</gene>
<feature type="compositionally biased region" description="Low complexity" evidence="1">
    <location>
        <begin position="15"/>
        <end position="49"/>
    </location>
</feature>
<organism evidence="2">
    <name type="scientific">Arion vulgaris</name>
    <dbReference type="NCBI Taxonomy" id="1028688"/>
    <lineage>
        <taxon>Eukaryota</taxon>
        <taxon>Metazoa</taxon>
        <taxon>Spiralia</taxon>
        <taxon>Lophotrochozoa</taxon>
        <taxon>Mollusca</taxon>
        <taxon>Gastropoda</taxon>
        <taxon>Heterobranchia</taxon>
        <taxon>Euthyneura</taxon>
        <taxon>Panpulmonata</taxon>
        <taxon>Eupulmonata</taxon>
        <taxon>Stylommatophora</taxon>
        <taxon>Helicina</taxon>
        <taxon>Arionoidea</taxon>
        <taxon>Arionidae</taxon>
        <taxon>Arion</taxon>
    </lineage>
</organism>
<sequence>ENRRCKVLPGFVDMGSSGRSSLKGSRTNSDGCSTTTTLSSCSSNVRVSSMNKSQKLGHTRKHSFLSGNLP</sequence>
<dbReference type="EMBL" id="HACG01006109">
    <property type="protein sequence ID" value="CEK52974.1"/>
    <property type="molecule type" value="Transcribed_RNA"/>
</dbReference>
<name>A0A0B6Y9Z0_9EUPU</name>
<feature type="region of interest" description="Disordered" evidence="1">
    <location>
        <begin position="1"/>
        <end position="70"/>
    </location>
</feature>
<feature type="non-terminal residue" evidence="2">
    <location>
        <position position="70"/>
    </location>
</feature>
<accession>A0A0B6Y9Z0</accession>
<protein>
    <submittedName>
        <fullName evidence="2">Uncharacterized protein</fullName>
    </submittedName>
</protein>
<feature type="non-terminal residue" evidence="2">
    <location>
        <position position="1"/>
    </location>
</feature>
<evidence type="ECO:0000256" key="1">
    <source>
        <dbReference type="SAM" id="MobiDB-lite"/>
    </source>
</evidence>
<dbReference type="AlphaFoldDB" id="A0A0B6Y9Z0"/>